<comment type="caution">
    <text evidence="1">The sequence shown here is derived from an EMBL/GenBank/DDBJ whole genome shotgun (WGS) entry which is preliminary data.</text>
</comment>
<reference evidence="1 2" key="1">
    <citation type="submission" date="2020-07" db="EMBL/GenBank/DDBJ databases">
        <title>Metarhizium humberi genome.</title>
        <authorList>
            <person name="Lysoe E."/>
        </authorList>
    </citation>
    <scope>NUCLEOTIDE SEQUENCE [LARGE SCALE GENOMIC DNA]</scope>
    <source>
        <strain evidence="1 2">ESALQ1638</strain>
    </source>
</reference>
<protein>
    <submittedName>
        <fullName evidence="1">Uncharacterized protein</fullName>
    </submittedName>
</protein>
<name>A0A9P8M5T8_9HYPO</name>
<keyword evidence="2" id="KW-1185">Reference proteome</keyword>
<dbReference type="Proteomes" id="UP000764110">
    <property type="component" value="Unassembled WGS sequence"/>
</dbReference>
<dbReference type="EMBL" id="JACEFI010000017">
    <property type="protein sequence ID" value="KAH0594111.1"/>
    <property type="molecule type" value="Genomic_DNA"/>
</dbReference>
<evidence type="ECO:0000313" key="2">
    <source>
        <dbReference type="Proteomes" id="UP000764110"/>
    </source>
</evidence>
<sequence length="137" mass="14759">MILSPAPAQTNSARADWPGGPDATLKVEIVHVLEQIKARGIAHPESPRTFGASPASIETISIKFPIHDRFPPTARSNDAHLRLAGIQSQASPYLWPFSGVHIFGLVLVGRTTTLARRNALAPPTPVLSCSSHFVQPR</sequence>
<evidence type="ECO:0000313" key="1">
    <source>
        <dbReference type="EMBL" id="KAH0594111.1"/>
    </source>
</evidence>
<dbReference type="AlphaFoldDB" id="A0A9P8M5T8"/>
<organism evidence="1 2">
    <name type="scientific">Metarhizium humberi</name>
    <dbReference type="NCBI Taxonomy" id="2596975"/>
    <lineage>
        <taxon>Eukaryota</taxon>
        <taxon>Fungi</taxon>
        <taxon>Dikarya</taxon>
        <taxon>Ascomycota</taxon>
        <taxon>Pezizomycotina</taxon>
        <taxon>Sordariomycetes</taxon>
        <taxon>Hypocreomycetidae</taxon>
        <taxon>Hypocreales</taxon>
        <taxon>Clavicipitaceae</taxon>
        <taxon>Metarhizium</taxon>
    </lineage>
</organism>
<accession>A0A9P8M5T8</accession>
<proteinExistence type="predicted"/>
<gene>
    <name evidence="1" type="ORF">MHUMG1_07950</name>
</gene>